<dbReference type="OrthoDB" id="3855638at2"/>
<evidence type="ECO:0000313" key="2">
    <source>
        <dbReference type="Proteomes" id="UP000095759"/>
    </source>
</evidence>
<dbReference type="EMBL" id="MEHJ01000002">
    <property type="protein sequence ID" value="OEJ21318.1"/>
    <property type="molecule type" value="Genomic_DNA"/>
</dbReference>
<gene>
    <name evidence="1" type="ORF">AS594_37615</name>
</gene>
<evidence type="ECO:0008006" key="3">
    <source>
        <dbReference type="Google" id="ProtNLM"/>
    </source>
</evidence>
<reference evidence="1 2" key="1">
    <citation type="submission" date="2016-08" db="EMBL/GenBank/DDBJ databases">
        <title>Complete genome sequence of Streptomyces agglomeratus strain 6-3-2, a novel anti-MRSA actinomycete isolated from Wuli of Tebit, China.</title>
        <authorList>
            <person name="Chen X."/>
        </authorList>
    </citation>
    <scope>NUCLEOTIDE SEQUENCE [LARGE SCALE GENOMIC DNA]</scope>
    <source>
        <strain evidence="1 2">6-3-2</strain>
    </source>
</reference>
<keyword evidence="2" id="KW-1185">Reference proteome</keyword>
<sequence length="131" mass="13490">MIILDTSAVTALASGHKALNALAVNVTASGDRLLVPALCLAQAEADHSGASRAVLGYPCTEVEPLGQIDAPAVGTMFRDGYGGIDTCHALYTALRRTGTGGMPILLTDDENRYPPGILAIGIDTPGMLGFH</sequence>
<name>A0A1E5NYE2_9ACTN</name>
<dbReference type="STRING" id="285458.BGM19_37700"/>
<proteinExistence type="predicted"/>
<organism evidence="1 2">
    <name type="scientific">Streptomyces agglomeratus</name>
    <dbReference type="NCBI Taxonomy" id="285458"/>
    <lineage>
        <taxon>Bacteria</taxon>
        <taxon>Bacillati</taxon>
        <taxon>Actinomycetota</taxon>
        <taxon>Actinomycetes</taxon>
        <taxon>Kitasatosporales</taxon>
        <taxon>Streptomycetaceae</taxon>
        <taxon>Streptomyces</taxon>
    </lineage>
</organism>
<evidence type="ECO:0000313" key="1">
    <source>
        <dbReference type="EMBL" id="OEJ21318.1"/>
    </source>
</evidence>
<comment type="caution">
    <text evidence="1">The sequence shown here is derived from an EMBL/GenBank/DDBJ whole genome shotgun (WGS) entry which is preliminary data.</text>
</comment>
<dbReference type="AlphaFoldDB" id="A0A1E5NYE2"/>
<dbReference type="RefSeq" id="WP_069931120.1">
    <property type="nucleotide sequence ID" value="NZ_MEHI01000005.1"/>
</dbReference>
<protein>
    <recommendedName>
        <fullName evidence="3">PIN domain-containing protein</fullName>
    </recommendedName>
</protein>
<dbReference type="Proteomes" id="UP000095759">
    <property type="component" value="Unassembled WGS sequence"/>
</dbReference>
<accession>A0A1E5NYE2</accession>